<gene>
    <name evidence="3" type="ORF">HNR46_003493</name>
</gene>
<evidence type="ECO:0000313" key="4">
    <source>
        <dbReference type="Proteomes" id="UP000557717"/>
    </source>
</evidence>
<feature type="domain" description="Ice-binding protein C-terminal" evidence="2">
    <location>
        <begin position="231"/>
        <end position="253"/>
    </location>
</feature>
<dbReference type="Pfam" id="PF07589">
    <property type="entry name" value="PEP-CTERM"/>
    <property type="match status" value="1"/>
</dbReference>
<dbReference type="InterPro" id="IPR013424">
    <property type="entry name" value="Ice-binding_C"/>
</dbReference>
<keyword evidence="1" id="KW-0732">Signal</keyword>
<name>A0A840VF33_9BACT</name>
<accession>A0A840VF33</accession>
<feature type="chain" id="PRO_5032629205" description="Ice-binding protein C-terminal domain-containing protein" evidence="1">
    <location>
        <begin position="24"/>
        <end position="254"/>
    </location>
</feature>
<dbReference type="AlphaFoldDB" id="A0A840VF33"/>
<comment type="caution">
    <text evidence="3">The sequence shown here is derived from an EMBL/GenBank/DDBJ whole genome shotgun (WGS) entry which is preliminary data.</text>
</comment>
<evidence type="ECO:0000313" key="3">
    <source>
        <dbReference type="EMBL" id="MBB5353238.1"/>
    </source>
</evidence>
<evidence type="ECO:0000259" key="2">
    <source>
        <dbReference type="Pfam" id="PF07589"/>
    </source>
</evidence>
<evidence type="ECO:0000256" key="1">
    <source>
        <dbReference type="SAM" id="SignalP"/>
    </source>
</evidence>
<sequence length="254" mass="26251">MKTRLTPAILGFVVHGSPLMAAAMETDWLDLRPGGTPSSFELMDDGGQTQAVGQWSVTTGMGLVFPGYPRDRTLEAGSWSTMLMFQDSLTGDGTVQGIDLRVAPQASMAVYEVSFELVGGAEYYLAVGGLFRDAVDATGSVVISLTDGGGSRTIAMAETAAWDDGVSSYDQALDWDAGSGTLAPALSADGNSGFAFFDLGLLNGPATLTLAVPDGYGLSAGDEISLALGVAVPEPTGWLLAAVGLASGGWRRRR</sequence>
<organism evidence="3 4">
    <name type="scientific">Haloferula luteola</name>
    <dbReference type="NCBI Taxonomy" id="595692"/>
    <lineage>
        <taxon>Bacteria</taxon>
        <taxon>Pseudomonadati</taxon>
        <taxon>Verrucomicrobiota</taxon>
        <taxon>Verrucomicrobiia</taxon>
        <taxon>Verrucomicrobiales</taxon>
        <taxon>Verrucomicrobiaceae</taxon>
        <taxon>Haloferula</taxon>
    </lineage>
</organism>
<feature type="signal peptide" evidence="1">
    <location>
        <begin position="1"/>
        <end position="23"/>
    </location>
</feature>
<dbReference type="RefSeq" id="WP_184020907.1">
    <property type="nucleotide sequence ID" value="NZ_JACHFD010000022.1"/>
</dbReference>
<dbReference type="Proteomes" id="UP000557717">
    <property type="component" value="Unassembled WGS sequence"/>
</dbReference>
<keyword evidence="4" id="KW-1185">Reference proteome</keyword>
<proteinExistence type="predicted"/>
<reference evidence="3 4" key="1">
    <citation type="submission" date="2020-08" db="EMBL/GenBank/DDBJ databases">
        <title>Genomic Encyclopedia of Type Strains, Phase IV (KMG-IV): sequencing the most valuable type-strain genomes for metagenomic binning, comparative biology and taxonomic classification.</title>
        <authorList>
            <person name="Goeker M."/>
        </authorList>
    </citation>
    <scope>NUCLEOTIDE SEQUENCE [LARGE SCALE GENOMIC DNA]</scope>
    <source>
        <strain evidence="3 4">YC6886</strain>
    </source>
</reference>
<protein>
    <recommendedName>
        <fullName evidence="2">Ice-binding protein C-terminal domain-containing protein</fullName>
    </recommendedName>
</protein>
<dbReference type="EMBL" id="JACHFD010000022">
    <property type="protein sequence ID" value="MBB5353238.1"/>
    <property type="molecule type" value="Genomic_DNA"/>
</dbReference>